<dbReference type="PANTHER" id="PTHR44591:SF14">
    <property type="entry name" value="PROTEIN PILG"/>
    <property type="match status" value="1"/>
</dbReference>
<accession>A0ABR9UAN6</accession>
<dbReference type="InterPro" id="IPR050595">
    <property type="entry name" value="Bact_response_regulator"/>
</dbReference>
<organism evidence="5 6">
    <name type="scientific">Planktothrix mougeotii LEGE 06226</name>
    <dbReference type="NCBI Taxonomy" id="1828728"/>
    <lineage>
        <taxon>Bacteria</taxon>
        <taxon>Bacillati</taxon>
        <taxon>Cyanobacteriota</taxon>
        <taxon>Cyanophyceae</taxon>
        <taxon>Oscillatoriophycideae</taxon>
        <taxon>Oscillatoriales</taxon>
        <taxon>Microcoleaceae</taxon>
        <taxon>Planktothrix</taxon>
    </lineage>
</organism>
<evidence type="ECO:0000313" key="6">
    <source>
        <dbReference type="Proteomes" id="UP000640725"/>
    </source>
</evidence>
<evidence type="ECO:0000256" key="3">
    <source>
        <dbReference type="PROSITE-ProRule" id="PRU00169"/>
    </source>
</evidence>
<dbReference type="SUPFAM" id="SSF52172">
    <property type="entry name" value="CheY-like"/>
    <property type="match status" value="1"/>
</dbReference>
<dbReference type="Gene3D" id="3.40.50.2300">
    <property type="match status" value="1"/>
</dbReference>
<evidence type="ECO:0000259" key="4">
    <source>
        <dbReference type="PROSITE" id="PS50110"/>
    </source>
</evidence>
<proteinExistence type="predicted"/>
<feature type="modified residue" description="4-aspartylphosphate" evidence="3">
    <location>
        <position position="59"/>
    </location>
</feature>
<dbReference type="PROSITE" id="PS50110">
    <property type="entry name" value="RESPONSE_REGULATORY"/>
    <property type="match status" value="1"/>
</dbReference>
<dbReference type="InterPro" id="IPR011006">
    <property type="entry name" value="CheY-like_superfamily"/>
</dbReference>
<gene>
    <name evidence="5" type="ORF">IQ236_09825</name>
</gene>
<keyword evidence="6" id="KW-1185">Reference proteome</keyword>
<reference evidence="5 6" key="1">
    <citation type="submission" date="2020-10" db="EMBL/GenBank/DDBJ databases">
        <authorList>
            <person name="Castelo-Branco R."/>
            <person name="Eusebio N."/>
            <person name="Adriana R."/>
            <person name="Vieira A."/>
            <person name="Brugerolle De Fraissinette N."/>
            <person name="Rezende De Castro R."/>
            <person name="Schneider M.P."/>
            <person name="Vasconcelos V."/>
            <person name="Leao P.N."/>
        </authorList>
    </citation>
    <scope>NUCLEOTIDE SEQUENCE [LARGE SCALE GENOMIC DNA]</scope>
    <source>
        <strain evidence="5 6">LEGE 06226</strain>
    </source>
</reference>
<dbReference type="RefSeq" id="WP_190519601.1">
    <property type="nucleotide sequence ID" value="NZ_JADEWU010000017.1"/>
</dbReference>
<protein>
    <submittedName>
        <fullName evidence="5">Response regulator</fullName>
    </submittedName>
</protein>
<dbReference type="EMBL" id="JADEWU010000017">
    <property type="protein sequence ID" value="MBE9143523.1"/>
    <property type="molecule type" value="Genomic_DNA"/>
</dbReference>
<dbReference type="Proteomes" id="UP000640725">
    <property type="component" value="Unassembled WGS sequence"/>
</dbReference>
<dbReference type="InterPro" id="IPR001789">
    <property type="entry name" value="Sig_transdc_resp-reg_receiver"/>
</dbReference>
<evidence type="ECO:0000256" key="2">
    <source>
        <dbReference type="ARBA" id="ARBA00023012"/>
    </source>
</evidence>
<dbReference type="Pfam" id="PF00072">
    <property type="entry name" value="Response_reg"/>
    <property type="match status" value="1"/>
</dbReference>
<evidence type="ECO:0000256" key="1">
    <source>
        <dbReference type="ARBA" id="ARBA00022553"/>
    </source>
</evidence>
<feature type="domain" description="Response regulatory" evidence="4">
    <location>
        <begin position="10"/>
        <end position="122"/>
    </location>
</feature>
<keyword evidence="2" id="KW-0902">Two-component regulatory system</keyword>
<dbReference type="PANTHER" id="PTHR44591">
    <property type="entry name" value="STRESS RESPONSE REGULATOR PROTEIN 1"/>
    <property type="match status" value="1"/>
</dbReference>
<dbReference type="SMART" id="SM00448">
    <property type="entry name" value="REC"/>
    <property type="match status" value="1"/>
</dbReference>
<name>A0ABR9UAN6_9CYAN</name>
<evidence type="ECO:0000313" key="5">
    <source>
        <dbReference type="EMBL" id="MBE9143523.1"/>
    </source>
</evidence>
<keyword evidence="1 3" id="KW-0597">Phosphoprotein</keyword>
<sequence length="127" mass="14260">MNNQNIRTRKVVIADDDIDSRTMLALILADEGWEVKEAQDGKEAIEITLKEKPDLLILDNRMPELTGVEVYQQLQLKGIKQTVVLATGYGDLKDLALSMGITHFISKPFDILELLTIIESAYESSLK</sequence>
<comment type="caution">
    <text evidence="5">The sequence shown here is derived from an EMBL/GenBank/DDBJ whole genome shotgun (WGS) entry which is preliminary data.</text>
</comment>